<dbReference type="GO" id="GO:0046872">
    <property type="term" value="F:metal ion binding"/>
    <property type="evidence" value="ECO:0007669"/>
    <property type="project" value="UniProtKB-KW"/>
</dbReference>
<evidence type="ECO:0000256" key="2">
    <source>
        <dbReference type="SAM" id="Phobius"/>
    </source>
</evidence>
<comment type="cofactor">
    <cofactor evidence="1">
        <name>Mg(2+)</name>
        <dbReference type="ChEBI" id="CHEBI:18420"/>
    </cofactor>
</comment>
<sequence>MAKVSLRTWEGRHRSFAFWWVTALGSGMLRPAPGTWGSLLGVIAGYFMLKAGVDQIEMAAWVIGVTILSTKLIGSIEAITGIHDAPEIVIDEVAGQWLALLPLVGLTGSPFLFALAFLLFRFFDILKPWPIGWLDRQVSGGFGVMVDDLVAGLMAAIVIWVLLTFDLLEWAI</sequence>
<feature type="transmembrane region" description="Helical" evidence="2">
    <location>
        <begin position="61"/>
        <end position="82"/>
    </location>
</feature>
<keyword evidence="1" id="KW-1208">Phospholipid metabolism</keyword>
<dbReference type="PANTHER" id="PTHR36305">
    <property type="entry name" value="PHOSPHATIDYLGLYCEROPHOSPHATASE A"/>
    <property type="match status" value="1"/>
</dbReference>
<keyword evidence="1" id="KW-0595">Phospholipid degradation</keyword>
<feature type="domain" description="YutG/PgpA" evidence="3">
    <location>
        <begin position="21"/>
        <end position="162"/>
    </location>
</feature>
<keyword evidence="2" id="KW-1133">Transmembrane helix</keyword>
<dbReference type="OrthoDB" id="9804091at2"/>
<dbReference type="GO" id="GO:0009395">
    <property type="term" value="P:phospholipid catabolic process"/>
    <property type="evidence" value="ECO:0007669"/>
    <property type="project" value="UniProtKB-KW"/>
</dbReference>
<keyword evidence="5" id="KW-1185">Reference proteome</keyword>
<feature type="transmembrane region" description="Helical" evidence="2">
    <location>
        <begin position="94"/>
        <end position="120"/>
    </location>
</feature>
<feature type="transmembrane region" description="Helical" evidence="2">
    <location>
        <begin position="28"/>
        <end position="49"/>
    </location>
</feature>
<name>A0A1G6WG83_9PROT</name>
<proteinExistence type="predicted"/>
<dbReference type="InterPro" id="IPR036681">
    <property type="entry name" value="PgpA-like_sf"/>
</dbReference>
<dbReference type="SUPFAM" id="SSF101307">
    <property type="entry name" value="YutG-like"/>
    <property type="match status" value="1"/>
</dbReference>
<comment type="function">
    <text evidence="1">Lipid phosphatase which dephosphorylates phosphatidylglycerophosphate (PGP) to phosphatidylglycerol (PG).</text>
</comment>
<keyword evidence="1" id="KW-1003">Cell membrane</keyword>
<keyword evidence="1" id="KW-0442">Lipid degradation</keyword>
<dbReference type="Pfam" id="PF04608">
    <property type="entry name" value="PgpA"/>
    <property type="match status" value="1"/>
</dbReference>
<evidence type="ECO:0000256" key="1">
    <source>
        <dbReference type="PIRNR" id="PIRNR006162"/>
    </source>
</evidence>
<keyword evidence="1" id="KW-0378">Hydrolase</keyword>
<reference evidence="4 5" key="1">
    <citation type="submission" date="2016-10" db="EMBL/GenBank/DDBJ databases">
        <authorList>
            <person name="de Groot N.N."/>
        </authorList>
    </citation>
    <scope>NUCLEOTIDE SEQUENCE [LARGE SCALE GENOMIC DNA]</scope>
    <source>
        <strain evidence="4 5">CGMCC 1.9109</strain>
    </source>
</reference>
<evidence type="ECO:0000259" key="3">
    <source>
        <dbReference type="Pfam" id="PF04608"/>
    </source>
</evidence>
<keyword evidence="1" id="KW-0479">Metal-binding</keyword>
<dbReference type="PIRSF" id="PIRSF006162">
    <property type="entry name" value="PgpA"/>
    <property type="match status" value="1"/>
</dbReference>
<keyword evidence="1" id="KW-0443">Lipid metabolism</keyword>
<comment type="pathway">
    <text evidence="1">Phospholipid metabolism; phosphatidylglycerol biosynthesis; phosphatidylglycerol from CDP-diacylglycerol: step 2/2.</text>
</comment>
<keyword evidence="1 2" id="KW-0472">Membrane</keyword>
<dbReference type="EMBL" id="FNAK01000002">
    <property type="protein sequence ID" value="SDD64862.1"/>
    <property type="molecule type" value="Genomic_DNA"/>
</dbReference>
<organism evidence="4 5">
    <name type="scientific">Kordiimonas lacus</name>
    <dbReference type="NCBI Taxonomy" id="637679"/>
    <lineage>
        <taxon>Bacteria</taxon>
        <taxon>Pseudomonadati</taxon>
        <taxon>Pseudomonadota</taxon>
        <taxon>Alphaproteobacteria</taxon>
        <taxon>Kordiimonadales</taxon>
        <taxon>Kordiimonadaceae</taxon>
        <taxon>Kordiimonas</taxon>
    </lineage>
</organism>
<dbReference type="Proteomes" id="UP000183685">
    <property type="component" value="Unassembled WGS sequence"/>
</dbReference>
<dbReference type="GO" id="GO:0006655">
    <property type="term" value="P:phosphatidylglycerol biosynthetic process"/>
    <property type="evidence" value="ECO:0007669"/>
    <property type="project" value="UniProtKB-UniPathway"/>
</dbReference>
<dbReference type="GO" id="GO:0008962">
    <property type="term" value="F:phosphatidylglycerophosphatase activity"/>
    <property type="evidence" value="ECO:0007669"/>
    <property type="project" value="UniProtKB-EC"/>
</dbReference>
<dbReference type="PANTHER" id="PTHR36305:SF1">
    <property type="entry name" value="PHOSPHATIDYLGLYCEROPHOSPHATASE A"/>
    <property type="match status" value="1"/>
</dbReference>
<dbReference type="InterPro" id="IPR026037">
    <property type="entry name" value="PgpA"/>
</dbReference>
<keyword evidence="1 2" id="KW-0812">Transmembrane</keyword>
<dbReference type="InterPro" id="IPR007686">
    <property type="entry name" value="YutG/PgpA"/>
</dbReference>
<comment type="subcellular location">
    <subcellularLocation>
        <location evidence="1">Cell inner membrane</location>
        <topology evidence="1">Multi-pass membrane protein</topology>
    </subcellularLocation>
</comment>
<dbReference type="CDD" id="cd06971">
    <property type="entry name" value="PgpA"/>
    <property type="match status" value="1"/>
</dbReference>
<evidence type="ECO:0000313" key="5">
    <source>
        <dbReference type="Proteomes" id="UP000183685"/>
    </source>
</evidence>
<dbReference type="AlphaFoldDB" id="A0A1G6WG83"/>
<dbReference type="EC" id="3.1.3.27" evidence="1"/>
<dbReference type="GO" id="GO:0005886">
    <property type="term" value="C:plasma membrane"/>
    <property type="evidence" value="ECO:0007669"/>
    <property type="project" value="UniProtKB-SubCell"/>
</dbReference>
<gene>
    <name evidence="4" type="ORF">SAMN04488071_1097</name>
</gene>
<dbReference type="RefSeq" id="WP_068306181.1">
    <property type="nucleotide sequence ID" value="NZ_FNAK01000002.1"/>
</dbReference>
<accession>A0A1G6WG83</accession>
<comment type="catalytic activity">
    <reaction evidence="1">
        <text>a 1,2-diacyl-sn-glycero-3-phospho-(1'-sn-glycero-3'-phosphate) + H2O = a 1,2-diacyl-sn-glycero-3-phospho-(1'-sn-glycerol) + phosphate</text>
        <dbReference type="Rhea" id="RHEA:33751"/>
        <dbReference type="ChEBI" id="CHEBI:15377"/>
        <dbReference type="ChEBI" id="CHEBI:43474"/>
        <dbReference type="ChEBI" id="CHEBI:60110"/>
        <dbReference type="ChEBI" id="CHEBI:64716"/>
        <dbReference type="EC" id="3.1.3.27"/>
    </reaction>
</comment>
<protein>
    <recommendedName>
        <fullName evidence="1">Phosphatidylglycerophosphatase A</fullName>
        <ecNumber evidence="1">3.1.3.27</ecNumber>
    </recommendedName>
    <alternativeName>
        <fullName evidence="1">Phosphatidylglycerolphosphate phosphatase A</fullName>
    </alternativeName>
</protein>
<keyword evidence="1" id="KW-0997">Cell inner membrane</keyword>
<keyword evidence="1" id="KW-0460">Magnesium</keyword>
<dbReference type="STRING" id="637679.GCA_001550055_02812"/>
<evidence type="ECO:0000313" key="4">
    <source>
        <dbReference type="EMBL" id="SDD64862.1"/>
    </source>
</evidence>
<dbReference type="UniPathway" id="UPA00084">
    <property type="reaction ID" value="UER00504"/>
</dbReference>
<feature type="transmembrane region" description="Helical" evidence="2">
    <location>
        <begin position="141"/>
        <end position="163"/>
    </location>
</feature>